<reference evidence="2" key="1">
    <citation type="submission" date="2018-05" db="EMBL/GenBank/DDBJ databases">
        <title>Draft genome of Mucuna pruriens seed.</title>
        <authorList>
            <person name="Nnadi N.E."/>
            <person name="Vos R."/>
            <person name="Hasami M.H."/>
            <person name="Devisetty U.K."/>
            <person name="Aguiy J.C."/>
        </authorList>
    </citation>
    <scope>NUCLEOTIDE SEQUENCE [LARGE SCALE GENOMIC DNA]</scope>
    <source>
        <strain evidence="2">JCA_2017</strain>
    </source>
</reference>
<keyword evidence="3" id="KW-1185">Reference proteome</keyword>
<name>A0A371GFK5_MUCPR</name>
<proteinExistence type="predicted"/>
<dbReference type="OrthoDB" id="685909at2759"/>
<evidence type="ECO:0000313" key="3">
    <source>
        <dbReference type="Proteomes" id="UP000257109"/>
    </source>
</evidence>
<comment type="caution">
    <text evidence="2">The sequence shown here is derived from an EMBL/GenBank/DDBJ whole genome shotgun (WGS) entry which is preliminary data.</text>
</comment>
<dbReference type="Proteomes" id="UP000257109">
    <property type="component" value="Unassembled WGS sequence"/>
</dbReference>
<dbReference type="Pfam" id="PF04195">
    <property type="entry name" value="Transposase_28"/>
    <property type="match status" value="1"/>
</dbReference>
<dbReference type="InterPro" id="IPR007321">
    <property type="entry name" value="Transposase_28"/>
</dbReference>
<evidence type="ECO:0000313" key="2">
    <source>
        <dbReference type="EMBL" id="RDX89358.1"/>
    </source>
</evidence>
<evidence type="ECO:0000259" key="1">
    <source>
        <dbReference type="Pfam" id="PF04195"/>
    </source>
</evidence>
<dbReference type="AlphaFoldDB" id="A0A371GFK5"/>
<feature type="non-terminal residue" evidence="2">
    <location>
        <position position="1"/>
    </location>
</feature>
<gene>
    <name evidence="2" type="ORF">CR513_28935</name>
</gene>
<feature type="domain" description="Transposase (putative) gypsy type" evidence="1">
    <location>
        <begin position="66"/>
        <end position="107"/>
    </location>
</feature>
<accession>A0A371GFK5</accession>
<dbReference type="EMBL" id="QJKJ01005696">
    <property type="protein sequence ID" value="RDX89358.1"/>
    <property type="molecule type" value="Genomic_DNA"/>
</dbReference>
<protein>
    <recommendedName>
        <fullName evidence="1">Transposase (putative) gypsy type domain-containing protein</fullName>
    </recommendedName>
</protein>
<sequence>MEEETQPLCMWYRKKEERNNGMSSKISHDGYPTAEVLPYQLDESVCGTPLPRETSYTYLFDTLSLKLGAQLPFSNFQCLVLKILNIAPTQLHPNSLAFIRAFEILCEGDLYSCL</sequence>
<organism evidence="2 3">
    <name type="scientific">Mucuna pruriens</name>
    <name type="common">Velvet bean</name>
    <name type="synonym">Dolichos pruriens</name>
    <dbReference type="NCBI Taxonomy" id="157652"/>
    <lineage>
        <taxon>Eukaryota</taxon>
        <taxon>Viridiplantae</taxon>
        <taxon>Streptophyta</taxon>
        <taxon>Embryophyta</taxon>
        <taxon>Tracheophyta</taxon>
        <taxon>Spermatophyta</taxon>
        <taxon>Magnoliopsida</taxon>
        <taxon>eudicotyledons</taxon>
        <taxon>Gunneridae</taxon>
        <taxon>Pentapetalae</taxon>
        <taxon>rosids</taxon>
        <taxon>fabids</taxon>
        <taxon>Fabales</taxon>
        <taxon>Fabaceae</taxon>
        <taxon>Papilionoideae</taxon>
        <taxon>50 kb inversion clade</taxon>
        <taxon>NPAAA clade</taxon>
        <taxon>indigoferoid/millettioid clade</taxon>
        <taxon>Phaseoleae</taxon>
        <taxon>Mucuna</taxon>
    </lineage>
</organism>